<dbReference type="CTD" id="153443"/>
<dbReference type="AlphaFoldDB" id="A0A3B3QT22"/>
<feature type="region of interest" description="Disordered" evidence="6">
    <location>
        <begin position="123"/>
        <end position="163"/>
    </location>
</feature>
<name>A0A3B3QT22_9TELE</name>
<dbReference type="PANTHER" id="PTHR23325">
    <property type="entry name" value="SERUM RESPONSE FACTOR-BINDING"/>
    <property type="match status" value="1"/>
</dbReference>
<evidence type="ECO:0000256" key="6">
    <source>
        <dbReference type="SAM" id="MobiDB-lite"/>
    </source>
</evidence>
<keyword evidence="2 5" id="KW-0175">Coiled coil</keyword>
<protein>
    <recommendedName>
        <fullName evidence="1">Serum response factor-binding protein 1</fullName>
    </recommendedName>
    <alternativeName>
        <fullName evidence="4">SRF-dependent transcription regulation-associated protein</fullName>
    </alternativeName>
</protein>
<evidence type="ECO:0000256" key="4">
    <source>
        <dbReference type="ARBA" id="ARBA00033254"/>
    </source>
</evidence>
<dbReference type="PANTHER" id="PTHR23325:SF1">
    <property type="entry name" value="SERUM RESPONSE FACTOR-BINDING PROTEIN 1"/>
    <property type="match status" value="1"/>
</dbReference>
<dbReference type="OrthoDB" id="3364872at2759"/>
<feature type="compositionally biased region" description="Basic and acidic residues" evidence="6">
    <location>
        <begin position="396"/>
        <end position="421"/>
    </location>
</feature>
<feature type="compositionally biased region" description="Polar residues" evidence="6">
    <location>
        <begin position="444"/>
        <end position="467"/>
    </location>
</feature>
<feature type="domain" description="Bud22" evidence="7">
    <location>
        <begin position="433"/>
        <end position="494"/>
    </location>
</feature>
<evidence type="ECO:0000256" key="5">
    <source>
        <dbReference type="SAM" id="Coils"/>
    </source>
</evidence>
<evidence type="ECO:0000313" key="8">
    <source>
        <dbReference type="Ensembl" id="ENSPKIP00000009029.1"/>
    </source>
</evidence>
<dbReference type="GeneID" id="111852463"/>
<feature type="compositionally biased region" description="Basic and acidic residues" evidence="6">
    <location>
        <begin position="123"/>
        <end position="133"/>
    </location>
</feature>
<accession>A0A3B3QT22</accession>
<dbReference type="InterPro" id="IPR037393">
    <property type="entry name" value="Bud22/SRFB1"/>
</dbReference>
<reference evidence="8" key="2">
    <citation type="submission" date="2025-09" db="UniProtKB">
        <authorList>
            <consortium name="Ensembl"/>
        </authorList>
    </citation>
    <scope>IDENTIFICATION</scope>
</reference>
<sequence>MAGELNLNNEVVRMRKEIKKVRALIIRKITRQITSLKNKKGTEAEVQKNQRRVARLQEEISKMKTLKPDYVTKLALQKNLSFEKVCKDTKLTLEDRAIARIATHPHINKKIVDIKAAIKAFQNERKKPSEAKKTQASVKPIKDPRTPGSLTKNISDKEQHNSAAVKCQDITDKPSDRTTSFLELLPHKTENLTTLEGSNVETQPERNVETDSNQENTSKSIQSTMTLLKADTNSKGGMKEPAKKRQKSTSCATEQKKKDVEESDLDQSDEDEEKEYFDDSTEERFHKQSSQSEDSDDDDDFFLGKISKLRKKKPESGLGESSKKAATSAAEPEMEAKEQTCGEKDGQASRAMKLQSAFCNRLSGSAGTSSKGPGGKSKPSKFQKTMAPTGGNSKLSRPENQKGGPDKRSLPSRHVSKDNGGRRGSLRPWDKGPGPGKERPKFQKQMQGRSWATTVPHPSQNAPQTLHPSWEASKRRREQQAQITAFQGKKIKFDD</sequence>
<dbReference type="GO" id="GO:0005634">
    <property type="term" value="C:nucleus"/>
    <property type="evidence" value="ECO:0007669"/>
    <property type="project" value="TreeGrafter"/>
</dbReference>
<feature type="coiled-coil region" evidence="5">
    <location>
        <begin position="39"/>
        <end position="66"/>
    </location>
</feature>
<dbReference type="InterPro" id="IPR015158">
    <property type="entry name" value="Bud22_dom"/>
</dbReference>
<feature type="region of interest" description="Disordered" evidence="6">
    <location>
        <begin position="183"/>
        <end position="495"/>
    </location>
</feature>
<feature type="compositionally biased region" description="Acidic residues" evidence="6">
    <location>
        <begin position="261"/>
        <end position="281"/>
    </location>
</feature>
<dbReference type="RefSeq" id="XP_023684189.1">
    <property type="nucleotide sequence ID" value="XM_023828421.2"/>
</dbReference>
<feature type="compositionally biased region" description="Polar residues" evidence="6">
    <location>
        <begin position="210"/>
        <end position="235"/>
    </location>
</feature>
<dbReference type="KEGG" id="pki:111852463"/>
<evidence type="ECO:0000256" key="3">
    <source>
        <dbReference type="ARBA" id="ARBA00025646"/>
    </source>
</evidence>
<proteinExistence type="predicted"/>
<evidence type="ECO:0000313" key="9">
    <source>
        <dbReference type="Proteomes" id="UP000261540"/>
    </source>
</evidence>
<evidence type="ECO:0000256" key="1">
    <source>
        <dbReference type="ARBA" id="ARBA00013459"/>
    </source>
</evidence>
<reference evidence="8" key="1">
    <citation type="submission" date="2025-08" db="UniProtKB">
        <authorList>
            <consortium name="Ensembl"/>
        </authorList>
    </citation>
    <scope>IDENTIFICATION</scope>
</reference>
<dbReference type="STRING" id="1676925.ENSPKIP00000009029"/>
<dbReference type="GeneTree" id="ENSGT00390000006478"/>
<evidence type="ECO:0000256" key="2">
    <source>
        <dbReference type="ARBA" id="ARBA00023054"/>
    </source>
</evidence>
<feature type="compositionally biased region" description="Basic and acidic residues" evidence="6">
    <location>
        <begin position="334"/>
        <end position="347"/>
    </location>
</feature>
<dbReference type="GO" id="GO:0030686">
    <property type="term" value="C:90S preribosome"/>
    <property type="evidence" value="ECO:0007669"/>
    <property type="project" value="TreeGrafter"/>
</dbReference>
<dbReference type="Proteomes" id="UP000261540">
    <property type="component" value="Unplaced"/>
</dbReference>
<feature type="compositionally biased region" description="Polar residues" evidence="6">
    <location>
        <begin position="191"/>
        <end position="202"/>
    </location>
</feature>
<organism evidence="8 9">
    <name type="scientific">Paramormyrops kingsleyae</name>
    <dbReference type="NCBI Taxonomy" id="1676925"/>
    <lineage>
        <taxon>Eukaryota</taxon>
        <taxon>Metazoa</taxon>
        <taxon>Chordata</taxon>
        <taxon>Craniata</taxon>
        <taxon>Vertebrata</taxon>
        <taxon>Euteleostomi</taxon>
        <taxon>Actinopterygii</taxon>
        <taxon>Neopterygii</taxon>
        <taxon>Teleostei</taxon>
        <taxon>Osteoglossocephala</taxon>
        <taxon>Osteoglossomorpha</taxon>
        <taxon>Osteoglossiformes</taxon>
        <taxon>Mormyridae</taxon>
        <taxon>Paramormyrops</taxon>
    </lineage>
</organism>
<evidence type="ECO:0000259" key="7">
    <source>
        <dbReference type="Pfam" id="PF09073"/>
    </source>
</evidence>
<dbReference type="Ensembl" id="ENSPKIT00000033121.1">
    <property type="protein sequence ID" value="ENSPKIP00000009029.1"/>
    <property type="gene ID" value="ENSPKIG00000024291.1"/>
</dbReference>
<keyword evidence="9" id="KW-1185">Reference proteome</keyword>
<dbReference type="Pfam" id="PF09073">
    <property type="entry name" value="BUD22"/>
    <property type="match status" value="1"/>
</dbReference>
<dbReference type="GO" id="GO:0030490">
    <property type="term" value="P:maturation of SSU-rRNA"/>
    <property type="evidence" value="ECO:0007669"/>
    <property type="project" value="TreeGrafter"/>
</dbReference>
<comment type="function">
    <text evidence="3">May be involved in regulating transcriptional activation of cardiac genes during the aging process. May play a role in biosynthesis and/or processing of SLC2A4 in adipose cells.</text>
</comment>